<dbReference type="InterPro" id="IPR011011">
    <property type="entry name" value="Znf_FYVE_PHD"/>
</dbReference>
<evidence type="ECO:0000313" key="1">
    <source>
        <dbReference type="EMBL" id="GLD75411.1"/>
    </source>
</evidence>
<dbReference type="Proteomes" id="UP001279410">
    <property type="component" value="Unassembled WGS sequence"/>
</dbReference>
<name>A0AAD3NQM8_LATJO</name>
<dbReference type="Gene3D" id="3.40.50.300">
    <property type="entry name" value="P-loop containing nucleotide triphosphate hydrolases"/>
    <property type="match status" value="1"/>
</dbReference>
<comment type="caution">
    <text evidence="1">The sequence shown here is derived from an EMBL/GenBank/DDBJ whole genome shotgun (WGS) entry which is preliminary data.</text>
</comment>
<dbReference type="AlphaFoldDB" id="A0AAD3NQM8"/>
<reference evidence="1" key="1">
    <citation type="submission" date="2022-08" db="EMBL/GenBank/DDBJ databases">
        <title>Genome sequencing of akame (Lates japonicus).</title>
        <authorList>
            <person name="Hashiguchi Y."/>
            <person name="Takahashi H."/>
        </authorList>
    </citation>
    <scope>NUCLEOTIDE SEQUENCE</scope>
    <source>
        <strain evidence="1">Kochi</strain>
    </source>
</reference>
<gene>
    <name evidence="1" type="ORF">AKAME5_002674500</name>
</gene>
<accession>A0AAD3NQM8</accession>
<protein>
    <submittedName>
        <fullName evidence="1">Chromodomain-helicase-DNA-binding protein 4-like protein</fullName>
    </submittedName>
</protein>
<dbReference type="SUPFAM" id="SSF57903">
    <property type="entry name" value="FYVE/PHD zinc finger"/>
    <property type="match status" value="1"/>
</dbReference>
<dbReference type="InterPro" id="IPR013083">
    <property type="entry name" value="Znf_RING/FYVE/PHD"/>
</dbReference>
<keyword evidence="2" id="KW-1185">Reference proteome</keyword>
<proteinExistence type="predicted"/>
<organism evidence="1 2">
    <name type="scientific">Lates japonicus</name>
    <name type="common">Japanese lates</name>
    <dbReference type="NCBI Taxonomy" id="270547"/>
    <lineage>
        <taxon>Eukaryota</taxon>
        <taxon>Metazoa</taxon>
        <taxon>Chordata</taxon>
        <taxon>Craniata</taxon>
        <taxon>Vertebrata</taxon>
        <taxon>Euteleostomi</taxon>
        <taxon>Actinopterygii</taxon>
        <taxon>Neopterygii</taxon>
        <taxon>Teleostei</taxon>
        <taxon>Neoteleostei</taxon>
        <taxon>Acanthomorphata</taxon>
        <taxon>Carangaria</taxon>
        <taxon>Carangaria incertae sedis</taxon>
        <taxon>Centropomidae</taxon>
        <taxon>Lates</taxon>
    </lineage>
</organism>
<evidence type="ECO:0000313" key="2">
    <source>
        <dbReference type="Proteomes" id="UP001279410"/>
    </source>
</evidence>
<dbReference type="Gene3D" id="3.30.40.10">
    <property type="entry name" value="Zinc/RING finger domain, C3HC4 (zinc finger)"/>
    <property type="match status" value="1"/>
</dbReference>
<sequence length="167" mass="19300">MGELLCCDTCPSSYHIHCLNLLSRNPQWRMDLPRRKGGTKTSKRACMRALFDQGFRKTDVAPEDDEEVERGRPQSSGLLSMTKMLDLLEDFLENEAELTVLARNRKVMIHRFVTKASVEERITQVAKKKMMLTSTWWDNKEDDSVIHYDDQAIDRLLDRNQDATGGH</sequence>
<dbReference type="EMBL" id="BRZM01002941">
    <property type="protein sequence ID" value="GLD75411.1"/>
    <property type="molecule type" value="Genomic_DNA"/>
</dbReference>
<dbReference type="InterPro" id="IPR027417">
    <property type="entry name" value="P-loop_NTPase"/>
</dbReference>